<proteinExistence type="inferred from homology"/>
<protein>
    <submittedName>
        <fullName evidence="6">Peptidase M14 carboxypeptidase A domain-containing protein</fullName>
    </submittedName>
</protein>
<evidence type="ECO:0000259" key="4">
    <source>
        <dbReference type="PROSITE" id="PS52035"/>
    </source>
</evidence>
<organism evidence="5 6">
    <name type="scientific">Acrobeloides nanus</name>
    <dbReference type="NCBI Taxonomy" id="290746"/>
    <lineage>
        <taxon>Eukaryota</taxon>
        <taxon>Metazoa</taxon>
        <taxon>Ecdysozoa</taxon>
        <taxon>Nematoda</taxon>
        <taxon>Chromadorea</taxon>
        <taxon>Rhabditida</taxon>
        <taxon>Tylenchina</taxon>
        <taxon>Cephalobomorpha</taxon>
        <taxon>Cephaloboidea</taxon>
        <taxon>Cephalobidae</taxon>
        <taxon>Acrobeloides</taxon>
    </lineage>
</organism>
<dbReference type="GO" id="GO:0004181">
    <property type="term" value="F:metallocarboxypeptidase activity"/>
    <property type="evidence" value="ECO:0007669"/>
    <property type="project" value="InterPro"/>
</dbReference>
<name>A0A914C654_9BILA</name>
<accession>A0A914C654</accession>
<feature type="domain" description="Peptidase M14" evidence="4">
    <location>
        <begin position="75"/>
        <end position="343"/>
    </location>
</feature>
<feature type="active site" description="Proton donor/acceptor" evidence="3">
    <location>
        <position position="309"/>
    </location>
</feature>
<dbReference type="PROSITE" id="PS52035">
    <property type="entry name" value="PEPTIDASE_M14"/>
    <property type="match status" value="1"/>
</dbReference>
<dbReference type="InterPro" id="IPR050821">
    <property type="entry name" value="Cytosolic_carboxypeptidase"/>
</dbReference>
<evidence type="ECO:0000313" key="6">
    <source>
        <dbReference type="WBParaSite" id="ACRNAN_Path_39.g141.t1"/>
    </source>
</evidence>
<dbReference type="PANTHER" id="PTHR12756">
    <property type="entry name" value="CYTOSOLIC CARBOXYPEPTIDASE"/>
    <property type="match status" value="1"/>
</dbReference>
<evidence type="ECO:0000256" key="2">
    <source>
        <dbReference type="ARBA" id="ARBA00005988"/>
    </source>
</evidence>
<dbReference type="GO" id="GO:0006508">
    <property type="term" value="P:proteolysis"/>
    <property type="evidence" value="ECO:0007669"/>
    <property type="project" value="InterPro"/>
</dbReference>
<sequence>MQKVVFNIVNFSKNRNLFDSANAAPVFRVGTEGNWSRIAARHIFYYRSQAHGDRFILSFVHIFRSIDRTEFAYCIPYSYTKLQKFLMQLESRHLPFFKRNPLTETVQRRRVDLLTISSTNEFATEKQKVVFVSARVHPGETPSSYVLQGFIEFLVSDDIRAVNLRSTYTFKIVPMLNPDGVYLGNYRCSLMGFDLNRQWQDPSVWAHPTILATKNLLMQYNENPRVELCFCIDLHSHSQQTNSFLIGNLVSKDPKRCQQQLYIPYLLAELTDDYSLQYTQFNVDAEKAGTNRRTMGAILDEDCLCYTLEVSFFSYRPKDNLNDKSIPYFDYTYEFLGENLAIAILYYDEVLSNERKIEIKRTFESFLPKRSKKSFKQVRNKGIGSLDCVQAYQITLPDFQ</sequence>
<dbReference type="Pfam" id="PF00246">
    <property type="entry name" value="Peptidase_M14"/>
    <property type="match status" value="1"/>
</dbReference>
<evidence type="ECO:0000256" key="1">
    <source>
        <dbReference type="ARBA" id="ARBA00001947"/>
    </source>
</evidence>
<dbReference type="Gene3D" id="3.40.630.10">
    <property type="entry name" value="Zn peptidases"/>
    <property type="match status" value="1"/>
</dbReference>
<dbReference type="AlphaFoldDB" id="A0A914C654"/>
<evidence type="ECO:0000256" key="3">
    <source>
        <dbReference type="PROSITE-ProRule" id="PRU01379"/>
    </source>
</evidence>
<reference evidence="6" key="1">
    <citation type="submission" date="2022-11" db="UniProtKB">
        <authorList>
            <consortium name="WormBaseParasite"/>
        </authorList>
    </citation>
    <scope>IDENTIFICATION</scope>
</reference>
<dbReference type="WBParaSite" id="ACRNAN_Path_39.g141.t1">
    <property type="protein sequence ID" value="ACRNAN_Path_39.g141.t1"/>
    <property type="gene ID" value="ACRNAN_Path_39.g141"/>
</dbReference>
<dbReference type="InterPro" id="IPR000834">
    <property type="entry name" value="Peptidase_M14"/>
</dbReference>
<dbReference type="SUPFAM" id="SSF53187">
    <property type="entry name" value="Zn-dependent exopeptidases"/>
    <property type="match status" value="1"/>
</dbReference>
<dbReference type="GO" id="GO:0008270">
    <property type="term" value="F:zinc ion binding"/>
    <property type="evidence" value="ECO:0007669"/>
    <property type="project" value="InterPro"/>
</dbReference>
<dbReference type="PANTHER" id="PTHR12756:SF9">
    <property type="entry name" value="CYTOSOLIC CARBOXYPEPTIDASE 6"/>
    <property type="match status" value="1"/>
</dbReference>
<comment type="cofactor">
    <cofactor evidence="1">
        <name>Zn(2+)</name>
        <dbReference type="ChEBI" id="CHEBI:29105"/>
    </cofactor>
</comment>
<keyword evidence="5" id="KW-1185">Reference proteome</keyword>
<evidence type="ECO:0000313" key="5">
    <source>
        <dbReference type="Proteomes" id="UP000887540"/>
    </source>
</evidence>
<comment type="similarity">
    <text evidence="2 3">Belongs to the peptidase M14 family.</text>
</comment>
<dbReference type="Proteomes" id="UP000887540">
    <property type="component" value="Unplaced"/>
</dbReference>